<dbReference type="Proteomes" id="UP000675121">
    <property type="component" value="Unassembled WGS sequence"/>
</dbReference>
<feature type="domain" description="AAA+ ATPase" evidence="2">
    <location>
        <begin position="90"/>
        <end position="274"/>
    </location>
</feature>
<feature type="compositionally biased region" description="Basic and acidic residues" evidence="1">
    <location>
        <begin position="449"/>
        <end position="486"/>
    </location>
</feature>
<evidence type="ECO:0000259" key="2">
    <source>
        <dbReference type="SMART" id="SM00382"/>
    </source>
</evidence>
<protein>
    <recommendedName>
        <fullName evidence="2">AAA+ ATPase domain-containing protein</fullName>
    </recommendedName>
</protein>
<dbReference type="InterPro" id="IPR027417">
    <property type="entry name" value="P-loop_NTPase"/>
</dbReference>
<dbReference type="InterPro" id="IPR003593">
    <property type="entry name" value="AAA+_ATPase"/>
</dbReference>
<evidence type="ECO:0000313" key="4">
    <source>
        <dbReference type="Proteomes" id="UP000675121"/>
    </source>
</evidence>
<reference evidence="3" key="1">
    <citation type="submission" date="2021-02" db="EMBL/GenBank/DDBJ databases">
        <authorList>
            <person name="Vanwijnsberghe S."/>
        </authorList>
    </citation>
    <scope>NUCLEOTIDE SEQUENCE</scope>
    <source>
        <strain evidence="3">R-70211</strain>
    </source>
</reference>
<gene>
    <name evidence="3" type="ORF">R70211_01737</name>
</gene>
<dbReference type="RefSeq" id="WP_201084695.1">
    <property type="nucleotide sequence ID" value="NZ_CAJNAS010000004.1"/>
</dbReference>
<evidence type="ECO:0000313" key="3">
    <source>
        <dbReference type="EMBL" id="CAE6876272.1"/>
    </source>
</evidence>
<dbReference type="SMART" id="SM00382">
    <property type="entry name" value="AAA"/>
    <property type="match status" value="1"/>
</dbReference>
<evidence type="ECO:0000256" key="1">
    <source>
        <dbReference type="SAM" id="MobiDB-lite"/>
    </source>
</evidence>
<sequence length="531" mass="56934">MRSEREVEADLLRAAELIEISEARREQMERAAQRAAQGAPKATAQPLEMKANHHATEGGARAGQLAVLLQCAADVKPQPITWLWPDWLPAGKLTVLAGAAGTGKTTLALALALALAAVVTRGGQWPDGTACAHPGQVLIWSSEDDPADTLVPRLMASGADLNNVHFVGSVAKSDGELVPFDPARDMPLLSERMAGMGGVRLLVVDPVLSAVGGDAHRANDVRRDLQPLVDLAARHGCAVIGISHFSKGSKGNAPVERVIGSQAFGALARMVLVTAKEEGTERRILARAKSNIAPDDGGFAYALERVEVQSGIRANAVIWGERIDGSARAILGEVEQDDDERKTLRDEAREFLAGLLTDGPMDASRIKRDADGAGYSWSTMFRAARELDVEKDKSGMKGGWRWALPKISGCEDFTKISELSDVKSSGVREIFGSGVGLRSAPLGTSPEDFSARELESSARDESPAEDRPQDREDRQANLRGGLREAWRSSTATRVCGLPLSPDSRPDCEDRHANRVGGLRDEDGDERVKDSV</sequence>
<feature type="compositionally biased region" description="Basic and acidic residues" evidence="1">
    <location>
        <begin position="503"/>
        <end position="531"/>
    </location>
</feature>
<proteinExistence type="predicted"/>
<feature type="region of interest" description="Disordered" evidence="1">
    <location>
        <begin position="435"/>
        <end position="531"/>
    </location>
</feature>
<dbReference type="SUPFAM" id="SSF52540">
    <property type="entry name" value="P-loop containing nucleoside triphosphate hydrolases"/>
    <property type="match status" value="1"/>
</dbReference>
<comment type="caution">
    <text evidence="3">The sequence shown here is derived from an EMBL/GenBank/DDBJ whole genome shotgun (WGS) entry which is preliminary data.</text>
</comment>
<name>A0A9N8MM33_9BURK</name>
<dbReference type="Gene3D" id="3.40.50.300">
    <property type="entry name" value="P-loop containing nucleotide triphosphate hydrolases"/>
    <property type="match status" value="1"/>
</dbReference>
<keyword evidence="4" id="KW-1185">Reference proteome</keyword>
<accession>A0A9N8MM33</accession>
<dbReference type="AlphaFoldDB" id="A0A9N8MM33"/>
<dbReference type="Pfam" id="PF13481">
    <property type="entry name" value="AAA_25"/>
    <property type="match status" value="1"/>
</dbReference>
<organism evidence="3 4">
    <name type="scientific">Paraburkholderia domus</name>
    <dbReference type="NCBI Taxonomy" id="2793075"/>
    <lineage>
        <taxon>Bacteria</taxon>
        <taxon>Pseudomonadati</taxon>
        <taxon>Pseudomonadota</taxon>
        <taxon>Betaproteobacteria</taxon>
        <taxon>Burkholderiales</taxon>
        <taxon>Burkholderiaceae</taxon>
        <taxon>Paraburkholderia</taxon>
    </lineage>
</organism>
<dbReference type="EMBL" id="CAJNAS010000004">
    <property type="protein sequence ID" value="CAE6876272.1"/>
    <property type="molecule type" value="Genomic_DNA"/>
</dbReference>